<keyword evidence="4" id="KW-0378">Hydrolase</keyword>
<dbReference type="PANTHER" id="PTHR46044:SF1">
    <property type="entry name" value="CN HYDROLASE DOMAIN-CONTAINING PROTEIN"/>
    <property type="match status" value="1"/>
</dbReference>
<accession>A0ABS7E1G0</accession>
<evidence type="ECO:0000259" key="3">
    <source>
        <dbReference type="PROSITE" id="PS50263"/>
    </source>
</evidence>
<gene>
    <name evidence="4" type="ORF">K0625_04145</name>
</gene>
<dbReference type="InterPro" id="IPR000132">
    <property type="entry name" value="Nitrilase/CN_hydratase_CS"/>
</dbReference>
<evidence type="ECO:0000256" key="1">
    <source>
        <dbReference type="ARBA" id="ARBA00008129"/>
    </source>
</evidence>
<dbReference type="PROSITE" id="PS50263">
    <property type="entry name" value="CN_HYDROLASE"/>
    <property type="match status" value="1"/>
</dbReference>
<proteinExistence type="inferred from homology"/>
<dbReference type="PANTHER" id="PTHR46044">
    <property type="entry name" value="NITRILASE"/>
    <property type="match status" value="1"/>
</dbReference>
<feature type="domain" description="CN hydrolase" evidence="3">
    <location>
        <begin position="2"/>
        <end position="274"/>
    </location>
</feature>
<dbReference type="GO" id="GO:0016787">
    <property type="term" value="F:hydrolase activity"/>
    <property type="evidence" value="ECO:0007669"/>
    <property type="project" value="UniProtKB-KW"/>
</dbReference>
<dbReference type="Gene3D" id="3.60.110.10">
    <property type="entry name" value="Carbon-nitrogen hydrolase"/>
    <property type="match status" value="1"/>
</dbReference>
<dbReference type="InterPro" id="IPR044149">
    <property type="entry name" value="Nitrilases_CHs"/>
</dbReference>
<keyword evidence="5" id="KW-1185">Reference proteome</keyword>
<feature type="active site" description="Proton acceptor" evidence="2">
    <location>
        <position position="42"/>
    </location>
</feature>
<sequence length="311" mass="34398">MSKVALVQESPILLDRDKTIAKAINLIEEAVENGAELVIFPEAYIAGYPAWIWRLRPGGDWGTSESLHERLLNSAICIDEGELAPLCHAAQTHQITLVCGINERDGQLSRATLYNTVVTIGPDGEVLNRHRKLMPTNPERMVWGFGDGSTLKVVETNAGRLSTLLCWENYMPLARYALYSQGVELYVAPTYDSGDDWLGTMQHIAREGRCWVICCGVALEHSDLPDDFPDKESLYPDPTEWINPGDSLVVAPGGKVVAGPMRREKGILYAEVDKHAVAISKRALDVAGHYSRPDVFSLHVNTQVQSSVKFK</sequence>
<organism evidence="4 5">
    <name type="scientific">Shewanella nanhaiensis</name>
    <dbReference type="NCBI Taxonomy" id="2864872"/>
    <lineage>
        <taxon>Bacteria</taxon>
        <taxon>Pseudomonadati</taxon>
        <taxon>Pseudomonadota</taxon>
        <taxon>Gammaproteobacteria</taxon>
        <taxon>Alteromonadales</taxon>
        <taxon>Shewanellaceae</taxon>
        <taxon>Shewanella</taxon>
    </lineage>
</organism>
<dbReference type="InterPro" id="IPR036526">
    <property type="entry name" value="C-N_Hydrolase_sf"/>
</dbReference>
<comment type="caution">
    <text evidence="4">The sequence shown here is derived from an EMBL/GenBank/DDBJ whole genome shotgun (WGS) entry which is preliminary data.</text>
</comment>
<dbReference type="Proteomes" id="UP001195963">
    <property type="component" value="Unassembled WGS sequence"/>
</dbReference>
<evidence type="ECO:0000313" key="4">
    <source>
        <dbReference type="EMBL" id="MBW8182847.1"/>
    </source>
</evidence>
<protein>
    <submittedName>
        <fullName evidence="4">Carbon-nitrogen hydrolase family protein</fullName>
    </submittedName>
</protein>
<evidence type="ECO:0000313" key="5">
    <source>
        <dbReference type="Proteomes" id="UP001195963"/>
    </source>
</evidence>
<dbReference type="Pfam" id="PF00795">
    <property type="entry name" value="CN_hydrolase"/>
    <property type="match status" value="1"/>
</dbReference>
<comment type="similarity">
    <text evidence="1">Belongs to the carbon-nitrogen hydrolase superfamily. Nitrilase family.</text>
</comment>
<name>A0ABS7E1G0_9GAMM</name>
<dbReference type="EMBL" id="JAHZST010000002">
    <property type="protein sequence ID" value="MBW8182847.1"/>
    <property type="molecule type" value="Genomic_DNA"/>
</dbReference>
<dbReference type="RefSeq" id="WP_220108499.1">
    <property type="nucleotide sequence ID" value="NZ_JAHZST010000002.1"/>
</dbReference>
<reference evidence="4 5" key="1">
    <citation type="submission" date="2021-07" db="EMBL/GenBank/DDBJ databases">
        <title>Shewanella sp. nov, isolated from SCS.</title>
        <authorList>
            <person name="Cao W.R."/>
        </authorList>
    </citation>
    <scope>NUCLEOTIDE SEQUENCE [LARGE SCALE GENOMIC DNA]</scope>
    <source>
        <strain evidence="4 5">NR704-98</strain>
    </source>
</reference>
<dbReference type="PROSITE" id="PS00920">
    <property type="entry name" value="NITRIL_CHT_1"/>
    <property type="match status" value="1"/>
</dbReference>
<dbReference type="InterPro" id="IPR003010">
    <property type="entry name" value="C-N_Hydrolase"/>
</dbReference>
<dbReference type="CDD" id="cd07564">
    <property type="entry name" value="nitrilases_CHs"/>
    <property type="match status" value="1"/>
</dbReference>
<dbReference type="SUPFAM" id="SSF56317">
    <property type="entry name" value="Carbon-nitrogen hydrolase"/>
    <property type="match status" value="1"/>
</dbReference>
<evidence type="ECO:0000256" key="2">
    <source>
        <dbReference type="PROSITE-ProRule" id="PRU10139"/>
    </source>
</evidence>